<protein>
    <recommendedName>
        <fullName evidence="10">AAA+ ATPase domain-containing protein</fullName>
    </recommendedName>
</protein>
<dbReference type="Pfam" id="PF23598">
    <property type="entry name" value="LRR_14"/>
    <property type="match status" value="1"/>
</dbReference>
<evidence type="ECO:0000313" key="9">
    <source>
        <dbReference type="Proteomes" id="UP000507222"/>
    </source>
</evidence>
<evidence type="ECO:0000256" key="1">
    <source>
        <dbReference type="ARBA" id="ARBA00022737"/>
    </source>
</evidence>
<dbReference type="InterPro" id="IPR027417">
    <property type="entry name" value="P-loop_NTPase"/>
</dbReference>
<dbReference type="InterPro" id="IPR032675">
    <property type="entry name" value="LRR_dom_sf"/>
</dbReference>
<dbReference type="Proteomes" id="UP000507222">
    <property type="component" value="Unassembled WGS sequence"/>
</dbReference>
<keyword evidence="2" id="KW-0547">Nucleotide-binding</keyword>
<dbReference type="Gene3D" id="1.10.8.430">
    <property type="entry name" value="Helical domain of apoptotic protease-activating factors"/>
    <property type="match status" value="1"/>
</dbReference>
<feature type="domain" description="NB-ARC" evidence="4">
    <location>
        <begin position="168"/>
        <end position="348"/>
    </location>
</feature>
<dbReference type="AlphaFoldDB" id="A0A6J5UR70"/>
<dbReference type="FunFam" id="3.40.50.300:FF:001091">
    <property type="entry name" value="Probable disease resistance protein At1g61300"/>
    <property type="match status" value="1"/>
</dbReference>
<dbReference type="Pfam" id="PF23559">
    <property type="entry name" value="WHD_DRP"/>
    <property type="match status" value="1"/>
</dbReference>
<feature type="domain" description="Disease resistance protein winged helix" evidence="6">
    <location>
        <begin position="433"/>
        <end position="504"/>
    </location>
</feature>
<dbReference type="InterPro" id="IPR042197">
    <property type="entry name" value="Apaf_helical"/>
</dbReference>
<feature type="domain" description="Disease resistance N-terminal" evidence="5">
    <location>
        <begin position="5"/>
        <end position="85"/>
    </location>
</feature>
<evidence type="ECO:0000313" key="8">
    <source>
        <dbReference type="EMBL" id="CAB4279050.1"/>
    </source>
</evidence>
<dbReference type="PRINTS" id="PR00364">
    <property type="entry name" value="DISEASERSIST"/>
</dbReference>
<dbReference type="Gene3D" id="1.20.5.4130">
    <property type="match status" value="1"/>
</dbReference>
<gene>
    <name evidence="8" type="ORF">CURHAP_LOCUS31081</name>
</gene>
<feature type="domain" description="Disease resistance R13L4/SHOC-2-like LRR" evidence="7">
    <location>
        <begin position="548"/>
        <end position="875"/>
    </location>
</feature>
<dbReference type="InterPro" id="IPR036388">
    <property type="entry name" value="WH-like_DNA-bd_sf"/>
</dbReference>
<dbReference type="InterPro" id="IPR041118">
    <property type="entry name" value="Rx_N"/>
</dbReference>
<evidence type="ECO:0008006" key="10">
    <source>
        <dbReference type="Google" id="ProtNLM"/>
    </source>
</evidence>
<dbReference type="InterPro" id="IPR058922">
    <property type="entry name" value="WHD_DRP"/>
</dbReference>
<dbReference type="PANTHER" id="PTHR23155">
    <property type="entry name" value="DISEASE RESISTANCE PROTEIN RP"/>
    <property type="match status" value="1"/>
</dbReference>
<sequence>MAESVVSFLIDRLASIIEDEVRLLSGTRAEMEDIVEELERIKAFLRVADAKEDSDPQLKVWVKQVRDVAYQIEDALDIFRLSHSCYHRPGCHVSLHELSCIFNKLKARQRIATDIQCIKSKVRTLYEGHQNYKLDVDLGSSKVQKHQYSQGDALLLEEADLVAIGEPKRQLIELLMQEGGHAGRQAVSVVGMGGLGKTTLAKQVYKDARVKKNFKVHAWITVSQSFKIKKLLRHIVEKIFKVIRKPVPEEVDRMDTNQLREKIKKLLQHSKYLIVLDDLWHIDAWNVINHALPDNKGSRVMITTRNAFVASVASASCMNNHGMVYHLEPLSPEESWTLLCRKTFQEESCPPNLEEICRCILSKCGGLPLAIVAIGAVLAMKDKKNIEDWAAVCGSIGAEIEENDQLDNMKRLLYLSFSDLPYHLKSCFLYLSIFPDLYKFEYMRLIRLWIAEGFVIEKEGKTPEEVAESYLKELLDRSLIEEEEIATDGRVKSCRIHDLLREIVVLKSREQNFAAIEKEQGTMWPEKVRRLSIVNTLQNVQQKRVPSKLRSLLIFGVEDSLTEFSIPKLFPRGLPLLTVLDLEGAPLETFPKEVVNLLLLRYLSLRGTKVKQIPSSIKKLQYLETFDLKHSHVVELPAEILNLKRLRHLLVYRYEVESYARFNSRYGVKVPAGICGLQSLQKLCFVEADQDNGALVAELGRMNQLRRLGIFKLRQEDGVTLCSSIEKMRNLRSLSVSSVEKDKIIDLTHISCPPQFLQRLYLTGRLENLPHWISSLQNVVRLFLKWSRLKEDPLVHLQGLPNLVHLELLQVYEGDCLHFKAGGFPSLKLLGIDKLDELKLVIMDEGAMPCLEKLIIQRCRLLKKVSGIEHIQNLKLLEFFDMPDELIRPFHPDGGEDHWKVAHIPEVYSSYWNVGGWDVYSLEITDGESTSHQGTTSAMRRLEPNILWKA</sequence>
<reference evidence="8 9" key="1">
    <citation type="submission" date="2020-05" db="EMBL/GenBank/DDBJ databases">
        <authorList>
            <person name="Campoy J."/>
            <person name="Schneeberger K."/>
            <person name="Spophaly S."/>
        </authorList>
    </citation>
    <scope>NUCLEOTIDE SEQUENCE [LARGE SCALE GENOMIC DNA]</scope>
    <source>
        <strain evidence="8">PruArmRojPasFocal</strain>
    </source>
</reference>
<dbReference type="Pfam" id="PF18052">
    <property type="entry name" value="Rx_N"/>
    <property type="match status" value="1"/>
</dbReference>
<dbReference type="Gene3D" id="3.40.50.300">
    <property type="entry name" value="P-loop containing nucleotide triphosphate hydrolases"/>
    <property type="match status" value="1"/>
</dbReference>
<dbReference type="InterPro" id="IPR038005">
    <property type="entry name" value="RX-like_CC"/>
</dbReference>
<dbReference type="GO" id="GO:0043531">
    <property type="term" value="F:ADP binding"/>
    <property type="evidence" value="ECO:0007669"/>
    <property type="project" value="InterPro"/>
</dbReference>
<evidence type="ECO:0000259" key="7">
    <source>
        <dbReference type="Pfam" id="PF23598"/>
    </source>
</evidence>
<dbReference type="PANTHER" id="PTHR23155:SF1205">
    <property type="entry name" value="DISEASE RESISTANCE PROTEIN RPM1"/>
    <property type="match status" value="1"/>
</dbReference>
<proteinExistence type="predicted"/>
<evidence type="ECO:0000259" key="6">
    <source>
        <dbReference type="Pfam" id="PF23559"/>
    </source>
</evidence>
<evidence type="ECO:0000256" key="2">
    <source>
        <dbReference type="ARBA" id="ARBA00022741"/>
    </source>
</evidence>
<evidence type="ECO:0000259" key="4">
    <source>
        <dbReference type="Pfam" id="PF00931"/>
    </source>
</evidence>
<dbReference type="Gene3D" id="3.80.10.10">
    <property type="entry name" value="Ribonuclease Inhibitor"/>
    <property type="match status" value="1"/>
</dbReference>
<dbReference type="Gene3D" id="1.10.10.10">
    <property type="entry name" value="Winged helix-like DNA-binding domain superfamily/Winged helix DNA-binding domain"/>
    <property type="match status" value="1"/>
</dbReference>
<name>A0A6J5UR70_PRUAR</name>
<accession>A0A6J5UR70</accession>
<evidence type="ECO:0000256" key="3">
    <source>
        <dbReference type="ARBA" id="ARBA00022821"/>
    </source>
</evidence>
<dbReference type="SUPFAM" id="SSF52540">
    <property type="entry name" value="P-loop containing nucleoside triphosphate hydrolases"/>
    <property type="match status" value="1"/>
</dbReference>
<dbReference type="InterPro" id="IPR002182">
    <property type="entry name" value="NB-ARC"/>
</dbReference>
<dbReference type="CDD" id="cd14798">
    <property type="entry name" value="RX-CC_like"/>
    <property type="match status" value="1"/>
</dbReference>
<dbReference type="FunFam" id="1.10.10.10:FF:000322">
    <property type="entry name" value="Probable disease resistance protein At1g63360"/>
    <property type="match status" value="1"/>
</dbReference>
<organism evidence="8 9">
    <name type="scientific">Prunus armeniaca</name>
    <name type="common">Apricot</name>
    <name type="synonym">Armeniaca vulgaris</name>
    <dbReference type="NCBI Taxonomy" id="36596"/>
    <lineage>
        <taxon>Eukaryota</taxon>
        <taxon>Viridiplantae</taxon>
        <taxon>Streptophyta</taxon>
        <taxon>Embryophyta</taxon>
        <taxon>Tracheophyta</taxon>
        <taxon>Spermatophyta</taxon>
        <taxon>Magnoliopsida</taxon>
        <taxon>eudicotyledons</taxon>
        <taxon>Gunneridae</taxon>
        <taxon>Pentapetalae</taxon>
        <taxon>rosids</taxon>
        <taxon>fabids</taxon>
        <taxon>Rosales</taxon>
        <taxon>Rosaceae</taxon>
        <taxon>Amygdaloideae</taxon>
        <taxon>Amygdaleae</taxon>
        <taxon>Prunus</taxon>
    </lineage>
</organism>
<dbReference type="InterPro" id="IPR044974">
    <property type="entry name" value="Disease_R_plants"/>
</dbReference>
<dbReference type="InterPro" id="IPR055414">
    <property type="entry name" value="LRR_R13L4/SHOC2-like"/>
</dbReference>
<dbReference type="EMBL" id="CAEKDK010000005">
    <property type="protein sequence ID" value="CAB4279050.1"/>
    <property type="molecule type" value="Genomic_DNA"/>
</dbReference>
<dbReference type="GO" id="GO:0098542">
    <property type="term" value="P:defense response to other organism"/>
    <property type="evidence" value="ECO:0007669"/>
    <property type="project" value="TreeGrafter"/>
</dbReference>
<dbReference type="SUPFAM" id="SSF52058">
    <property type="entry name" value="L domain-like"/>
    <property type="match status" value="1"/>
</dbReference>
<dbReference type="Pfam" id="PF00931">
    <property type="entry name" value="NB-ARC"/>
    <property type="match status" value="1"/>
</dbReference>
<evidence type="ECO:0000259" key="5">
    <source>
        <dbReference type="Pfam" id="PF18052"/>
    </source>
</evidence>
<keyword evidence="3" id="KW-0611">Plant defense</keyword>
<keyword evidence="1" id="KW-0677">Repeat</keyword>